<evidence type="ECO:0000259" key="1">
    <source>
        <dbReference type="Pfam" id="PF12705"/>
    </source>
</evidence>
<dbReference type="RefSeq" id="WP_013388312.1">
    <property type="nucleotide sequence ID" value="NC_014632.1"/>
</dbReference>
<sequence>MRDVRKDKNFLYTQSSIVTFMQCPLKFRYRYFDGLYGSDDETLKGSFEKGNKFHLLAERYFKEIDTDVNYIKEKELKELFEKLKEKYPIEANCRYFSEYEIRENAEKIRLMARYDLIILKPNGRVQIVDFKTNKRKISKKSIEESLQTKIYLYLLKENYKSVFENIRKIKNIEMIYYQTEYSEENFTVKYDDELHEKNKSFLSETIENIEVFNFDEYEKKEVNHCKVCEFKNFCWKNKKSVDDTLYL</sequence>
<feature type="domain" description="PD-(D/E)XK endonuclease-like" evidence="1">
    <location>
        <begin position="13"/>
        <end position="234"/>
    </location>
</feature>
<dbReference type="InterPro" id="IPR038726">
    <property type="entry name" value="PDDEXK_AddAB-type"/>
</dbReference>
<dbReference type="Pfam" id="PF12705">
    <property type="entry name" value="PDDEXK_1"/>
    <property type="match status" value="1"/>
</dbReference>
<proteinExistence type="predicted"/>
<dbReference type="EMBL" id="CP002281">
    <property type="protein sequence ID" value="ADO83650.1"/>
    <property type="molecule type" value="Genomic_DNA"/>
</dbReference>
<organism evidence="2 3">
    <name type="scientific">Ilyobacter polytropus (strain ATCC 51220 / DSM 2926 / LMG 16218 / CuHBu1)</name>
    <dbReference type="NCBI Taxonomy" id="572544"/>
    <lineage>
        <taxon>Bacteria</taxon>
        <taxon>Fusobacteriati</taxon>
        <taxon>Fusobacteriota</taxon>
        <taxon>Fusobacteriia</taxon>
        <taxon>Fusobacteriales</taxon>
        <taxon>Fusobacteriaceae</taxon>
        <taxon>Ilyobacter</taxon>
    </lineage>
</organism>
<dbReference type="HOGENOM" id="CLU_070318_0_0_0"/>
<dbReference type="Proteomes" id="UP000006875">
    <property type="component" value="Chromosome"/>
</dbReference>
<keyword evidence="3" id="KW-1185">Reference proteome</keyword>
<dbReference type="Gene3D" id="3.90.320.10">
    <property type="match status" value="1"/>
</dbReference>
<dbReference type="KEGG" id="ipo:Ilyop_1879"/>
<accession>E3HAC0</accession>
<gene>
    <name evidence="2" type="ordered locus">Ilyop_1879</name>
</gene>
<protein>
    <recommendedName>
        <fullName evidence="1">PD-(D/E)XK endonuclease-like domain-containing protein</fullName>
    </recommendedName>
</protein>
<evidence type="ECO:0000313" key="3">
    <source>
        <dbReference type="Proteomes" id="UP000006875"/>
    </source>
</evidence>
<dbReference type="STRING" id="572544.Ilyop_1879"/>
<dbReference type="InterPro" id="IPR011604">
    <property type="entry name" value="PDDEXK-like_dom_sf"/>
</dbReference>
<evidence type="ECO:0000313" key="2">
    <source>
        <dbReference type="EMBL" id="ADO83650.1"/>
    </source>
</evidence>
<dbReference type="OrthoDB" id="450180at2"/>
<dbReference type="eggNOG" id="COG2887">
    <property type="taxonomic scope" value="Bacteria"/>
</dbReference>
<reference evidence="2 3" key="1">
    <citation type="journal article" date="2010" name="Stand. Genomic Sci.">
        <title>Complete genome sequence of Ilyobacter polytropus type strain (CuHbu1).</title>
        <authorList>
            <person name="Sikorski J."/>
            <person name="Chertkov O."/>
            <person name="Lapidus A."/>
            <person name="Nolan M."/>
            <person name="Lucas S."/>
            <person name="Del Rio T.G."/>
            <person name="Tice H."/>
            <person name="Cheng J.F."/>
            <person name="Tapia R."/>
            <person name="Han C."/>
            <person name="Goodwin L."/>
            <person name="Pitluck S."/>
            <person name="Liolios K."/>
            <person name="Ivanova N."/>
            <person name="Mavromatis K."/>
            <person name="Mikhailova N."/>
            <person name="Pati A."/>
            <person name="Chen A."/>
            <person name="Palaniappan K."/>
            <person name="Land M."/>
            <person name="Hauser L."/>
            <person name="Chang Y.J."/>
            <person name="Jeffries C.D."/>
            <person name="Brambilla E."/>
            <person name="Yasawong M."/>
            <person name="Rohde M."/>
            <person name="Pukall R."/>
            <person name="Spring S."/>
            <person name="Goker M."/>
            <person name="Woyke T."/>
            <person name="Bristow J."/>
            <person name="Eisen J.A."/>
            <person name="Markowitz V."/>
            <person name="Hugenholtz P."/>
            <person name="Kyrpides N.C."/>
            <person name="Klenk H.P."/>
        </authorList>
    </citation>
    <scope>NUCLEOTIDE SEQUENCE [LARGE SCALE GENOMIC DNA]</scope>
    <source>
        <strain evidence="3">ATCC 51220 / DSM 2926 / LMG 16218 / CuHBu1</strain>
    </source>
</reference>
<dbReference type="AlphaFoldDB" id="E3HAC0"/>
<name>E3HAC0_ILYPC</name>